<name>A0A645F606_9ZZZZ</name>
<accession>A0A645F606</accession>
<comment type="caution">
    <text evidence="1">The sequence shown here is derived from an EMBL/GenBank/DDBJ whole genome shotgun (WGS) entry which is preliminary data.</text>
</comment>
<evidence type="ECO:0008006" key="2">
    <source>
        <dbReference type="Google" id="ProtNLM"/>
    </source>
</evidence>
<organism evidence="1">
    <name type="scientific">bioreactor metagenome</name>
    <dbReference type="NCBI Taxonomy" id="1076179"/>
    <lineage>
        <taxon>unclassified sequences</taxon>
        <taxon>metagenomes</taxon>
        <taxon>ecological metagenomes</taxon>
    </lineage>
</organism>
<protein>
    <recommendedName>
        <fullName evidence="2">Histidine kinase/HSP90-like ATPase domain-containing protein</fullName>
    </recommendedName>
</protein>
<sequence>MSAEKLDQLRNSESANEGVGFFNVSRRIKSWENARLDIQSTEGVGTTVTITVLDTIA</sequence>
<dbReference type="EMBL" id="VSSQ01055746">
    <property type="protein sequence ID" value="MPN09627.1"/>
    <property type="molecule type" value="Genomic_DNA"/>
</dbReference>
<dbReference type="AlphaFoldDB" id="A0A645F606"/>
<gene>
    <name evidence="1" type="ORF">SDC9_156918</name>
</gene>
<evidence type="ECO:0000313" key="1">
    <source>
        <dbReference type="EMBL" id="MPN09627.1"/>
    </source>
</evidence>
<proteinExistence type="predicted"/>
<reference evidence="1" key="1">
    <citation type="submission" date="2019-08" db="EMBL/GenBank/DDBJ databases">
        <authorList>
            <person name="Kucharzyk K."/>
            <person name="Murdoch R.W."/>
            <person name="Higgins S."/>
            <person name="Loffler F."/>
        </authorList>
    </citation>
    <scope>NUCLEOTIDE SEQUENCE</scope>
</reference>